<dbReference type="AlphaFoldDB" id="A0A3B1ABZ7"/>
<sequence length="291" mass="32048">MPWSDISEHIADALNQPFAAQNPRPISGGDINAAYLLEDNGQSFFVKLNAASQLPMFEAEYQALLEIKAGNTIQVPAPLCCGVAGSRAFIAMEHIALGAAHSNSPAQLGQQLADMHRTTAEHFGWHRNNTIGTTPQCNDQGDSWLAFWRDQRISPQLQLLAEAGYQGRIQSLGQQLLAALPLLLNGHQPAASMLHGDLWSGNYAFNRQGEPLIFDPALYYGDRETDLAMTELFGGFSPGFYDAYQAAYPLDEGYQQRKNLYNLYHILNHGNLFGGGYIRQAEQVIEGLLLP</sequence>
<reference evidence="1" key="1">
    <citation type="submission" date="2018-06" db="EMBL/GenBank/DDBJ databases">
        <authorList>
            <person name="Zhirakovskaya E."/>
        </authorList>
    </citation>
    <scope>NUCLEOTIDE SEQUENCE</scope>
</reference>
<dbReference type="SUPFAM" id="SSF56112">
    <property type="entry name" value="Protein kinase-like (PK-like)"/>
    <property type="match status" value="1"/>
</dbReference>
<keyword evidence="1" id="KW-0808">Transferase</keyword>
<dbReference type="Gene3D" id="3.30.200.20">
    <property type="entry name" value="Phosphorylase Kinase, domain 1"/>
    <property type="match status" value="1"/>
</dbReference>
<name>A0A3B1ABZ7_9ZZZZ</name>
<accession>A0A3B1ABZ7</accession>
<keyword evidence="1" id="KW-0418">Kinase</keyword>
<proteinExistence type="predicted"/>
<dbReference type="PANTHER" id="PTHR12149:SF8">
    <property type="entry name" value="PROTEIN-RIBULOSAMINE 3-KINASE"/>
    <property type="match status" value="1"/>
</dbReference>
<dbReference type="PIRSF" id="PIRSF006221">
    <property type="entry name" value="Ketosamine-3-kinase"/>
    <property type="match status" value="1"/>
</dbReference>
<gene>
    <name evidence="1" type="ORF">MNBD_GAMMA18-2335</name>
</gene>
<organism evidence="1">
    <name type="scientific">hydrothermal vent metagenome</name>
    <dbReference type="NCBI Taxonomy" id="652676"/>
    <lineage>
        <taxon>unclassified sequences</taxon>
        <taxon>metagenomes</taxon>
        <taxon>ecological metagenomes</taxon>
    </lineage>
</organism>
<dbReference type="GO" id="GO:0016301">
    <property type="term" value="F:kinase activity"/>
    <property type="evidence" value="ECO:0007669"/>
    <property type="project" value="UniProtKB-KW"/>
</dbReference>
<evidence type="ECO:0000313" key="1">
    <source>
        <dbReference type="EMBL" id="VAW90286.1"/>
    </source>
</evidence>
<dbReference type="InterPro" id="IPR016477">
    <property type="entry name" value="Fructo-/Ketosamine-3-kinase"/>
</dbReference>
<dbReference type="Pfam" id="PF03881">
    <property type="entry name" value="Fructosamin_kin"/>
    <property type="match status" value="1"/>
</dbReference>
<dbReference type="PANTHER" id="PTHR12149">
    <property type="entry name" value="FRUCTOSAMINE 3 KINASE-RELATED PROTEIN"/>
    <property type="match status" value="1"/>
</dbReference>
<protein>
    <submittedName>
        <fullName evidence="1">Ribulosamine/erythrulosamine 3-kinase potentially involved in protein deglycation</fullName>
    </submittedName>
</protein>
<dbReference type="InterPro" id="IPR011009">
    <property type="entry name" value="Kinase-like_dom_sf"/>
</dbReference>
<dbReference type="EMBL" id="UOFP01000316">
    <property type="protein sequence ID" value="VAW90286.1"/>
    <property type="molecule type" value="Genomic_DNA"/>
</dbReference>
<dbReference type="Gene3D" id="3.90.1200.10">
    <property type="match status" value="1"/>
</dbReference>